<dbReference type="PANTHER" id="PTHR20883">
    <property type="entry name" value="PHYTANOYL-COA DIOXYGENASE DOMAIN CONTAINING 1"/>
    <property type="match status" value="1"/>
</dbReference>
<organism evidence="3 4">
    <name type="scientific">Cymbomonas tetramitiformis</name>
    <dbReference type="NCBI Taxonomy" id="36881"/>
    <lineage>
        <taxon>Eukaryota</taxon>
        <taxon>Viridiplantae</taxon>
        <taxon>Chlorophyta</taxon>
        <taxon>Pyramimonadophyceae</taxon>
        <taxon>Pyramimonadales</taxon>
        <taxon>Pyramimonadaceae</taxon>
        <taxon>Cymbomonas</taxon>
    </lineage>
</organism>
<evidence type="ECO:0008006" key="5">
    <source>
        <dbReference type="Google" id="ProtNLM"/>
    </source>
</evidence>
<dbReference type="Proteomes" id="UP001190700">
    <property type="component" value="Unassembled WGS sequence"/>
</dbReference>
<keyword evidence="4" id="KW-1185">Reference proteome</keyword>
<dbReference type="Gene3D" id="2.60.120.620">
    <property type="entry name" value="q2cbj1_9rhob like domain"/>
    <property type="match status" value="1"/>
</dbReference>
<dbReference type="PANTHER" id="PTHR20883:SF48">
    <property type="entry name" value="ECTOINE DIOXYGENASE"/>
    <property type="match status" value="1"/>
</dbReference>
<evidence type="ECO:0000313" key="4">
    <source>
        <dbReference type="Proteomes" id="UP001190700"/>
    </source>
</evidence>
<sequence>MSDNLSRPAASQAFSQPSFAEDPTSEGIPPCAEYTPPRVDHTEDPCADCTPPRGDYARDGFVTLENLITPATVDILNERLERVLRGQYDTGTAPDKRPKLLKDNNKGVLGFSGNTQGVRTLQLINIWKADTQFKQLVLSSKLGHIVAELAGWKSGARLAQDQVWAKPPGSPPLVFHRDTPYFDFNPSDVVTVWLALDHMDPCLGPLQYVKGSHRWGEGRTGSANMFFDKDTKALLYSAAEREGVSREDVDDHLLVSMEGMVAGGCSIHDGKTWHGSGPNVSSCQPRRGLGLHFIPADATFKSGEEPGKLWKPFKQVGSDELPDAFFPVTCDHRTI</sequence>
<evidence type="ECO:0000256" key="2">
    <source>
        <dbReference type="SAM" id="MobiDB-lite"/>
    </source>
</evidence>
<gene>
    <name evidence="3" type="ORF">CYMTET_6015</name>
</gene>
<dbReference type="SUPFAM" id="SSF51197">
    <property type="entry name" value="Clavaminate synthase-like"/>
    <property type="match status" value="1"/>
</dbReference>
<protein>
    <recommendedName>
        <fullName evidence="5">Phytanoyl-CoA dioxygenase</fullName>
    </recommendedName>
</protein>
<dbReference type="EMBL" id="LGRX02001268">
    <property type="protein sequence ID" value="KAK3286429.1"/>
    <property type="molecule type" value="Genomic_DNA"/>
</dbReference>
<accession>A0AAE0LIX3</accession>
<dbReference type="GO" id="GO:0046872">
    <property type="term" value="F:metal ion binding"/>
    <property type="evidence" value="ECO:0007669"/>
    <property type="project" value="UniProtKB-ARBA"/>
</dbReference>
<name>A0AAE0LIX3_9CHLO</name>
<comment type="cofactor">
    <cofactor evidence="1">
        <name>Fe cation</name>
        <dbReference type="ChEBI" id="CHEBI:24875"/>
    </cofactor>
</comment>
<evidence type="ECO:0000256" key="1">
    <source>
        <dbReference type="ARBA" id="ARBA00001962"/>
    </source>
</evidence>
<feature type="compositionally biased region" description="Low complexity" evidence="2">
    <location>
        <begin position="1"/>
        <end position="20"/>
    </location>
</feature>
<dbReference type="InterPro" id="IPR008775">
    <property type="entry name" value="Phytyl_CoA_dOase-like"/>
</dbReference>
<comment type="caution">
    <text evidence="3">The sequence shown here is derived from an EMBL/GenBank/DDBJ whole genome shotgun (WGS) entry which is preliminary data.</text>
</comment>
<proteinExistence type="predicted"/>
<dbReference type="Pfam" id="PF05721">
    <property type="entry name" value="PhyH"/>
    <property type="match status" value="1"/>
</dbReference>
<feature type="region of interest" description="Disordered" evidence="2">
    <location>
        <begin position="1"/>
        <end position="51"/>
    </location>
</feature>
<reference evidence="3 4" key="1">
    <citation type="journal article" date="2015" name="Genome Biol. Evol.">
        <title>Comparative Genomics of a Bacterivorous Green Alga Reveals Evolutionary Causalities and Consequences of Phago-Mixotrophic Mode of Nutrition.</title>
        <authorList>
            <person name="Burns J.A."/>
            <person name="Paasch A."/>
            <person name="Narechania A."/>
            <person name="Kim E."/>
        </authorList>
    </citation>
    <scope>NUCLEOTIDE SEQUENCE [LARGE SCALE GENOMIC DNA]</scope>
    <source>
        <strain evidence="3 4">PLY_AMNH</strain>
    </source>
</reference>
<dbReference type="GO" id="GO:0016491">
    <property type="term" value="F:oxidoreductase activity"/>
    <property type="evidence" value="ECO:0007669"/>
    <property type="project" value="UniProtKB-ARBA"/>
</dbReference>
<dbReference type="AlphaFoldDB" id="A0AAE0LIX3"/>
<evidence type="ECO:0000313" key="3">
    <source>
        <dbReference type="EMBL" id="KAK3286429.1"/>
    </source>
</evidence>